<organism evidence="1 2">
    <name type="scientific">Desulfofustis glycolicus DSM 9705</name>
    <dbReference type="NCBI Taxonomy" id="1121409"/>
    <lineage>
        <taxon>Bacteria</taxon>
        <taxon>Pseudomonadati</taxon>
        <taxon>Thermodesulfobacteriota</taxon>
        <taxon>Desulfobulbia</taxon>
        <taxon>Desulfobulbales</taxon>
        <taxon>Desulfocapsaceae</taxon>
        <taxon>Desulfofustis</taxon>
    </lineage>
</organism>
<name>A0A1M5U4A1_9BACT</name>
<dbReference type="PANTHER" id="PTHR39431:SF1">
    <property type="entry name" value="FRPA_C-RELATED PROTEIN"/>
    <property type="match status" value="1"/>
</dbReference>
<proteinExistence type="predicted"/>
<evidence type="ECO:0000313" key="2">
    <source>
        <dbReference type="Proteomes" id="UP000184139"/>
    </source>
</evidence>
<dbReference type="STRING" id="1121409.SAMN02745124_00996"/>
<dbReference type="EMBL" id="FQXS01000004">
    <property type="protein sequence ID" value="SHH57799.1"/>
    <property type="molecule type" value="Genomic_DNA"/>
</dbReference>
<dbReference type="RefSeq" id="WP_073373821.1">
    <property type="nucleotide sequence ID" value="NZ_FQXS01000004.1"/>
</dbReference>
<dbReference type="PANTHER" id="PTHR39431">
    <property type="entry name" value="FRPA/C-RELATED PROTEIN"/>
    <property type="match status" value="1"/>
</dbReference>
<accession>A0A1M5U4A1</accession>
<gene>
    <name evidence="1" type="ORF">SAMN02745124_00996</name>
</gene>
<sequence length="360" mass="39253">MIIAASAINLTSDHVHQEEHTVRETMTAWQAGRQLQVADGAGAARDAQAFIAQREAVLVDVSAAGKAQPRFVRELAGGIDPEDMPIADLKMRILKALFERMFGKKIEIEDPARFTAKQADTAAPAGEKHAAAKDAAGEEGWGIIYEYYESHYEQEQTDFSAEGTIVTADGQEISFQARLTMSREFFSEEHVSLRAGDALKDPLVINFAGTAAELSDTRFAFDIDHDGASDQIHFVGAGSGFLALDRNGDEVINDGSELFGPLSGEGFAELQQFDSDRNGWIDENDAVYDRLRIWTRDEAGQSHLFSLGQKGVGAIYLEHVNTPFALKDESNNLHGQVRSTGLFLSENGSTGTIQQIDLAV</sequence>
<dbReference type="Proteomes" id="UP000184139">
    <property type="component" value="Unassembled WGS sequence"/>
</dbReference>
<protein>
    <recommendedName>
        <fullName evidence="3">VCBS repeat-containing protein</fullName>
    </recommendedName>
</protein>
<dbReference type="OrthoDB" id="9773411at2"/>
<evidence type="ECO:0000313" key="1">
    <source>
        <dbReference type="EMBL" id="SHH57799.1"/>
    </source>
</evidence>
<dbReference type="AlphaFoldDB" id="A0A1M5U4A1"/>
<keyword evidence="2" id="KW-1185">Reference proteome</keyword>
<evidence type="ECO:0008006" key="3">
    <source>
        <dbReference type="Google" id="ProtNLM"/>
    </source>
</evidence>
<reference evidence="1 2" key="1">
    <citation type="submission" date="2016-11" db="EMBL/GenBank/DDBJ databases">
        <authorList>
            <person name="Jaros S."/>
            <person name="Januszkiewicz K."/>
            <person name="Wedrychowicz H."/>
        </authorList>
    </citation>
    <scope>NUCLEOTIDE SEQUENCE [LARGE SCALE GENOMIC DNA]</scope>
    <source>
        <strain evidence="1 2">DSM 9705</strain>
    </source>
</reference>